<dbReference type="InterPro" id="IPR011010">
    <property type="entry name" value="DNA_brk_join_enz"/>
</dbReference>
<comment type="caution">
    <text evidence="4">The sequence shown here is derived from an EMBL/GenBank/DDBJ whole genome shotgun (WGS) entry which is preliminary data.</text>
</comment>
<dbReference type="EMBL" id="CAJVQB010021449">
    <property type="protein sequence ID" value="CAG8797097.1"/>
    <property type="molecule type" value="Genomic_DNA"/>
</dbReference>
<feature type="non-terminal residue" evidence="4">
    <location>
        <position position="1"/>
    </location>
</feature>
<dbReference type="InterPro" id="IPR013762">
    <property type="entry name" value="Integrase-like_cat_sf"/>
</dbReference>
<feature type="coiled-coil region" evidence="2">
    <location>
        <begin position="1"/>
        <end position="28"/>
    </location>
</feature>
<dbReference type="Proteomes" id="UP000789901">
    <property type="component" value="Unassembled WGS sequence"/>
</dbReference>
<evidence type="ECO:0000313" key="5">
    <source>
        <dbReference type="Proteomes" id="UP000789901"/>
    </source>
</evidence>
<keyword evidence="5" id="KW-1185">Reference proteome</keyword>
<gene>
    <name evidence="4" type="ORF">GMARGA_LOCUS22320</name>
</gene>
<name>A0ABN7VSZ0_GIGMA</name>
<proteinExistence type="predicted"/>
<reference evidence="4 5" key="1">
    <citation type="submission" date="2021-06" db="EMBL/GenBank/DDBJ databases">
        <authorList>
            <person name="Kallberg Y."/>
            <person name="Tangrot J."/>
            <person name="Rosling A."/>
        </authorList>
    </citation>
    <scope>NUCLEOTIDE SEQUENCE [LARGE SCALE GENOMIC DNA]</scope>
    <source>
        <strain evidence="4 5">120-4 pot B 10/14</strain>
    </source>
</reference>
<accession>A0ABN7VSZ0</accession>
<keyword evidence="1" id="KW-0233">DNA recombination</keyword>
<keyword evidence="2" id="KW-0175">Coiled coil</keyword>
<protein>
    <submittedName>
        <fullName evidence="4">14805_t:CDS:1</fullName>
    </submittedName>
</protein>
<evidence type="ECO:0000313" key="4">
    <source>
        <dbReference type="EMBL" id="CAG8797097.1"/>
    </source>
</evidence>
<evidence type="ECO:0000256" key="2">
    <source>
        <dbReference type="SAM" id="Coils"/>
    </source>
</evidence>
<dbReference type="SUPFAM" id="SSF56349">
    <property type="entry name" value="DNA breaking-rejoining enzymes"/>
    <property type="match status" value="1"/>
</dbReference>
<feature type="coiled-coil region" evidence="2">
    <location>
        <begin position="92"/>
        <end position="126"/>
    </location>
</feature>
<evidence type="ECO:0000259" key="3">
    <source>
        <dbReference type="Pfam" id="PF00589"/>
    </source>
</evidence>
<dbReference type="CDD" id="cd00397">
    <property type="entry name" value="DNA_BRE_C"/>
    <property type="match status" value="1"/>
</dbReference>
<dbReference type="InterPro" id="IPR002104">
    <property type="entry name" value="Integrase_catalytic"/>
</dbReference>
<feature type="domain" description="Tyr recombinase" evidence="3">
    <location>
        <begin position="50"/>
        <end position="94"/>
    </location>
</feature>
<dbReference type="Pfam" id="PF00589">
    <property type="entry name" value="Phage_integrase"/>
    <property type="match status" value="1"/>
</dbReference>
<dbReference type="Gene3D" id="1.10.443.10">
    <property type="entry name" value="Intergrase catalytic core"/>
    <property type="match status" value="1"/>
</dbReference>
<organism evidence="4 5">
    <name type="scientific">Gigaspora margarita</name>
    <dbReference type="NCBI Taxonomy" id="4874"/>
    <lineage>
        <taxon>Eukaryota</taxon>
        <taxon>Fungi</taxon>
        <taxon>Fungi incertae sedis</taxon>
        <taxon>Mucoromycota</taxon>
        <taxon>Glomeromycotina</taxon>
        <taxon>Glomeromycetes</taxon>
        <taxon>Diversisporales</taxon>
        <taxon>Gigasporaceae</taxon>
        <taxon>Gigaspora</taxon>
    </lineage>
</organism>
<sequence length="325" mass="38368">SDTLYDLAENLKEILELLEDKESKQLDNFGEPIVLEEGKVKEEMNLPTNVELTPHTLRRCFATYNAISGMPLPVLQKVLGHSKISTTALYIKDSDLNKIQRLTAKAQTVEQEIDQYQQALELEKEAKINKENPERKYFTNTRMRVSKTSISAPQVGNIRLNSLLHLCQVFYYLQNKQLLFQDELLAFEQGIIVYSVYSSFTSLYYDTTTTSDVHNIDTKTKKFLRDRRQWRKTICDNQHQAGTLRTSKTMTEHYKKPDYQYQIQYETSQDYQGKPINYNTKVYLEEKVLRKIMGRVFDYYKPYRLNEKDFAIFRDKQNDYFTDPK</sequence>
<evidence type="ECO:0000256" key="1">
    <source>
        <dbReference type="ARBA" id="ARBA00023172"/>
    </source>
</evidence>